<dbReference type="EMBL" id="CP000780">
    <property type="protein sequence ID" value="ABS54875.1"/>
    <property type="molecule type" value="Genomic_DNA"/>
</dbReference>
<dbReference type="Pfam" id="PF04851">
    <property type="entry name" value="ResIII"/>
    <property type="match status" value="1"/>
</dbReference>
<dbReference type="PANTHER" id="PTHR47396:SF1">
    <property type="entry name" value="ATP-DEPENDENT HELICASE IRC3-RELATED"/>
    <property type="match status" value="1"/>
</dbReference>
<dbReference type="GO" id="GO:0005524">
    <property type="term" value="F:ATP binding"/>
    <property type="evidence" value="ECO:0007669"/>
    <property type="project" value="InterPro"/>
</dbReference>
<dbReference type="InterPro" id="IPR050742">
    <property type="entry name" value="Helicase_Restrict-Modif_Enz"/>
</dbReference>
<keyword evidence="4" id="KW-1185">Reference proteome</keyword>
<dbReference type="GO" id="GO:0016787">
    <property type="term" value="F:hydrolase activity"/>
    <property type="evidence" value="ECO:0007669"/>
    <property type="project" value="InterPro"/>
</dbReference>
<dbReference type="SUPFAM" id="SSF52540">
    <property type="entry name" value="P-loop containing nucleoside triphosphate hydrolases"/>
    <property type="match status" value="1"/>
</dbReference>
<dbReference type="InterPro" id="IPR006935">
    <property type="entry name" value="Helicase/UvrB_N"/>
</dbReference>
<dbReference type="STRING" id="456442.Mboo_0355"/>
<dbReference type="AlphaFoldDB" id="A7I564"/>
<dbReference type="RefSeq" id="WP_011991363.1">
    <property type="nucleotide sequence ID" value="NC_009712.1"/>
</dbReference>
<dbReference type="PANTHER" id="PTHR47396">
    <property type="entry name" value="TYPE I RESTRICTION ENZYME ECOKI R PROTEIN"/>
    <property type="match status" value="1"/>
</dbReference>
<dbReference type="GO" id="GO:0003677">
    <property type="term" value="F:DNA binding"/>
    <property type="evidence" value="ECO:0007669"/>
    <property type="project" value="InterPro"/>
</dbReference>
<dbReference type="PROSITE" id="PS51192">
    <property type="entry name" value="HELICASE_ATP_BIND_1"/>
    <property type="match status" value="1"/>
</dbReference>
<feature type="domain" description="Helicase ATP-binding" evidence="1">
    <location>
        <begin position="188"/>
        <end position="359"/>
    </location>
</feature>
<dbReference type="InterPro" id="IPR027417">
    <property type="entry name" value="P-loop_NTPase"/>
</dbReference>
<dbReference type="eggNOG" id="arCOG00874">
    <property type="taxonomic scope" value="Archaea"/>
</dbReference>
<dbReference type="HOGENOM" id="CLU_457597_0_0_2"/>
<dbReference type="GO" id="GO:0120545">
    <property type="term" value="F:nucleic acid conformation isomerase activity"/>
    <property type="evidence" value="ECO:0007669"/>
    <property type="project" value="UniProtKB-ARBA"/>
</dbReference>
<dbReference type="Proteomes" id="UP000002408">
    <property type="component" value="Chromosome"/>
</dbReference>
<evidence type="ECO:0000313" key="3">
    <source>
        <dbReference type="EMBL" id="ABS54875.1"/>
    </source>
</evidence>
<accession>A7I564</accession>
<dbReference type="PROSITE" id="PS51194">
    <property type="entry name" value="HELICASE_CTER"/>
    <property type="match status" value="1"/>
</dbReference>
<dbReference type="Gene3D" id="3.40.50.300">
    <property type="entry name" value="P-loop containing nucleotide triphosphate hydrolases"/>
    <property type="match status" value="2"/>
</dbReference>
<protein>
    <submittedName>
        <fullName evidence="3">Type III restriction enzyme, res subunit</fullName>
    </submittedName>
</protein>
<reference evidence="4" key="1">
    <citation type="journal article" date="2015" name="Microbiology">
        <title>Genome of Methanoregula boonei 6A8 reveals adaptations to oligotrophic peatland environments.</title>
        <authorList>
            <person name="Braeuer S."/>
            <person name="Cadillo-Quiroz H."/>
            <person name="Kyrpides N."/>
            <person name="Woyke T."/>
            <person name="Goodwin L."/>
            <person name="Detter C."/>
            <person name="Podell S."/>
            <person name="Yavitt J.B."/>
            <person name="Zinder S.H."/>
        </authorList>
    </citation>
    <scope>NUCLEOTIDE SEQUENCE [LARGE SCALE GENOMIC DNA]</scope>
    <source>
        <strain evidence="4">DSM 21154 / JCM 14090 / 6A8</strain>
    </source>
</reference>
<name>A7I564_METB6</name>
<dbReference type="InterPro" id="IPR001650">
    <property type="entry name" value="Helicase_C-like"/>
</dbReference>
<gene>
    <name evidence="3" type="ordered locus">Mboo_0355</name>
</gene>
<dbReference type="SMART" id="SM00490">
    <property type="entry name" value="HELICc"/>
    <property type="match status" value="1"/>
</dbReference>
<dbReference type="SMART" id="SM00487">
    <property type="entry name" value="DEXDc"/>
    <property type="match status" value="1"/>
</dbReference>
<proteinExistence type="predicted"/>
<dbReference type="GO" id="GO:0140097">
    <property type="term" value="F:catalytic activity, acting on DNA"/>
    <property type="evidence" value="ECO:0007669"/>
    <property type="project" value="UniProtKB-ARBA"/>
</dbReference>
<evidence type="ECO:0000259" key="2">
    <source>
        <dbReference type="PROSITE" id="PS51194"/>
    </source>
</evidence>
<evidence type="ECO:0000313" key="4">
    <source>
        <dbReference type="Proteomes" id="UP000002408"/>
    </source>
</evidence>
<sequence length="596" mass="69233">MDFEFKQGLNLLNYLLDLGFKTRKSDELECISYNVNLNLAIRLFSEYPHIRKIIFHANSQNFSISTEQRGQLLKLIESEKIVINHISRNELCIHSKVYRFKKDGNFTLGAITSANFSENSNLNFESMYISERLDFIEDLGSGVAEKLQLYEIKEKKSLPESIVQILDSDRKIDKRFVEGLWVHQQAILEWLALRRKGIVNIPPGCGKSRIAIRYIQYLFNRNRKTTVIILVPTITLINQWKQILKNEGIDAFEVDMDMNNIGQYFANPTEKVIITLYSRFFEKYPIILQKISMFKPDLLTISDECHNLYSSLEDLERYYSQILRSGTPFKQSYFLSLSATIDSFIQENVDRFIALNGGEQNRFSISIPSFYSYWNNLNKTPCLKPIMYQPLYYNLSLSEMQKYLELSRFVGIESQNVTLQGDNSFDAAIRRAQYVRGLEGSYKILKSYIQTHIEAFNRGNTIIFVPTHEFAEELRTFLVNTKGWNPKSSAYVYDSKKSDMYLQHALEQFKNNLGFCLISEIMLSEGFDIPVISRVVLHGSHKSQRDWIQKIGRAIRFDPTNESSLAEVIDLVFCNPTGKVLPIEEERYETLKSISK</sequence>
<dbReference type="GO" id="GO:0005829">
    <property type="term" value="C:cytosol"/>
    <property type="evidence" value="ECO:0007669"/>
    <property type="project" value="TreeGrafter"/>
</dbReference>
<dbReference type="KEGG" id="mbn:Mboo_0355"/>
<dbReference type="GeneID" id="5411121"/>
<dbReference type="InterPro" id="IPR014001">
    <property type="entry name" value="Helicase_ATP-bd"/>
</dbReference>
<organism evidence="3 4">
    <name type="scientific">Methanoregula boonei (strain DSM 21154 / JCM 14090 / 6A8)</name>
    <dbReference type="NCBI Taxonomy" id="456442"/>
    <lineage>
        <taxon>Archaea</taxon>
        <taxon>Methanobacteriati</taxon>
        <taxon>Methanobacteriota</taxon>
        <taxon>Stenosarchaea group</taxon>
        <taxon>Methanomicrobia</taxon>
        <taxon>Methanomicrobiales</taxon>
        <taxon>Methanoregulaceae</taxon>
        <taxon>Methanoregula</taxon>
    </lineage>
</organism>
<evidence type="ECO:0000259" key="1">
    <source>
        <dbReference type="PROSITE" id="PS51192"/>
    </source>
</evidence>
<dbReference type="Pfam" id="PF00271">
    <property type="entry name" value="Helicase_C"/>
    <property type="match status" value="1"/>
</dbReference>
<feature type="domain" description="Helicase C-terminal" evidence="2">
    <location>
        <begin position="448"/>
        <end position="596"/>
    </location>
</feature>